<organism evidence="1 2">
    <name type="scientific">Acrobeloides nanus</name>
    <dbReference type="NCBI Taxonomy" id="290746"/>
    <lineage>
        <taxon>Eukaryota</taxon>
        <taxon>Metazoa</taxon>
        <taxon>Ecdysozoa</taxon>
        <taxon>Nematoda</taxon>
        <taxon>Chromadorea</taxon>
        <taxon>Rhabditida</taxon>
        <taxon>Tylenchina</taxon>
        <taxon>Cephalobomorpha</taxon>
        <taxon>Cephaloboidea</taxon>
        <taxon>Cephalobidae</taxon>
        <taxon>Acrobeloides</taxon>
    </lineage>
</organism>
<sequence length="314" mass="35079">MLSACGDYEEGGGVPCQPNAASSCTGRNAFCAQMEDKQSFKCCSDIVQDSGEISHLKPEQIKPVCPGGAIPFKMPHLMLCDPSIVNICPYDYTCVEAGNGHLVPQESRSLCCKTSTLYSFGKVFIEAGLSPKIVPHPPLAAIEYVTLNIHTSAMMQAPEIRTGDHFVLSPYKVFEPAYIKKVNLYHEQTKGSYVHVLMFDPSSHLENMQFYYDRKSDGGKIIDLEEPIPDGGFLNKRVVNPPNMMNAEQQFKSNYRKMWVVLVYKTVEPLTRLYVSVSQDFNAKYRNVIEFLRSPTAQRLGTPIAGAYFYLTAD</sequence>
<protein>
    <submittedName>
        <fullName evidence="2">Uncharacterized protein</fullName>
    </submittedName>
</protein>
<accession>A0A914C8W7</accession>
<name>A0A914C8W7_9BILA</name>
<dbReference type="SMART" id="SM00289">
    <property type="entry name" value="WR1"/>
    <property type="match status" value="2"/>
</dbReference>
<dbReference type="AlphaFoldDB" id="A0A914C8W7"/>
<evidence type="ECO:0000313" key="1">
    <source>
        <dbReference type="Proteomes" id="UP000887540"/>
    </source>
</evidence>
<keyword evidence="1" id="KW-1185">Reference proteome</keyword>
<evidence type="ECO:0000313" key="2">
    <source>
        <dbReference type="WBParaSite" id="ACRNAN_Path_572.g2148.t1"/>
    </source>
</evidence>
<proteinExistence type="predicted"/>
<dbReference type="Proteomes" id="UP000887540">
    <property type="component" value="Unplaced"/>
</dbReference>
<dbReference type="InterPro" id="IPR006150">
    <property type="entry name" value="Cys_repeat_1"/>
</dbReference>
<reference evidence="2" key="1">
    <citation type="submission" date="2022-11" db="UniProtKB">
        <authorList>
            <consortium name="WormBaseParasite"/>
        </authorList>
    </citation>
    <scope>IDENTIFICATION</scope>
</reference>
<dbReference type="WBParaSite" id="ACRNAN_Path_572.g2148.t1">
    <property type="protein sequence ID" value="ACRNAN_Path_572.g2148.t1"/>
    <property type="gene ID" value="ACRNAN_Path_572.g2148"/>
</dbReference>